<feature type="compositionally biased region" description="Acidic residues" evidence="9">
    <location>
        <begin position="320"/>
        <end position="339"/>
    </location>
</feature>
<evidence type="ECO:0000256" key="8">
    <source>
        <dbReference type="ARBA" id="ARBA00022833"/>
    </source>
</evidence>
<dbReference type="Proteomes" id="UP000250140">
    <property type="component" value="Unassembled WGS sequence"/>
</dbReference>
<name>A0A8E2FCK3_9PEZI</name>
<feature type="region of interest" description="Disordered" evidence="9">
    <location>
        <begin position="239"/>
        <end position="292"/>
    </location>
</feature>
<reference evidence="11 12" key="1">
    <citation type="journal article" date="2016" name="Nat. Commun.">
        <title>Ectomycorrhizal ecology is imprinted in the genome of the dominant symbiotic fungus Cenococcum geophilum.</title>
        <authorList>
            <consortium name="DOE Joint Genome Institute"/>
            <person name="Peter M."/>
            <person name="Kohler A."/>
            <person name="Ohm R.A."/>
            <person name="Kuo A."/>
            <person name="Krutzmann J."/>
            <person name="Morin E."/>
            <person name="Arend M."/>
            <person name="Barry K.W."/>
            <person name="Binder M."/>
            <person name="Choi C."/>
            <person name="Clum A."/>
            <person name="Copeland A."/>
            <person name="Grisel N."/>
            <person name="Haridas S."/>
            <person name="Kipfer T."/>
            <person name="LaButti K."/>
            <person name="Lindquist E."/>
            <person name="Lipzen A."/>
            <person name="Maire R."/>
            <person name="Meier B."/>
            <person name="Mihaltcheva S."/>
            <person name="Molinier V."/>
            <person name="Murat C."/>
            <person name="Poggeler S."/>
            <person name="Quandt C.A."/>
            <person name="Sperisen C."/>
            <person name="Tritt A."/>
            <person name="Tisserant E."/>
            <person name="Crous P.W."/>
            <person name="Henrissat B."/>
            <person name="Nehls U."/>
            <person name="Egli S."/>
            <person name="Spatafora J.W."/>
            <person name="Grigoriev I.V."/>
            <person name="Martin F.M."/>
        </authorList>
    </citation>
    <scope>NUCLEOTIDE SEQUENCE [LARGE SCALE GENOMIC DNA]</scope>
    <source>
        <strain evidence="11 12">CBS 207.34</strain>
    </source>
</reference>
<dbReference type="Pfam" id="PF01485">
    <property type="entry name" value="IBR"/>
    <property type="match status" value="2"/>
</dbReference>
<dbReference type="InterPro" id="IPR002867">
    <property type="entry name" value="IBR_dom"/>
</dbReference>
<keyword evidence="5" id="KW-0677">Repeat</keyword>
<evidence type="ECO:0000313" key="11">
    <source>
        <dbReference type="EMBL" id="OCL14692.1"/>
    </source>
</evidence>
<evidence type="ECO:0000256" key="7">
    <source>
        <dbReference type="ARBA" id="ARBA00022786"/>
    </source>
</evidence>
<dbReference type="OrthoDB" id="10009520at2759"/>
<evidence type="ECO:0000256" key="5">
    <source>
        <dbReference type="ARBA" id="ARBA00022737"/>
    </source>
</evidence>
<accession>A0A8E2FCK3</accession>
<feature type="region of interest" description="Disordered" evidence="9">
    <location>
        <begin position="305"/>
        <end position="409"/>
    </location>
</feature>
<evidence type="ECO:0000313" key="12">
    <source>
        <dbReference type="Proteomes" id="UP000250140"/>
    </source>
</evidence>
<dbReference type="SUPFAM" id="SSF57850">
    <property type="entry name" value="RING/U-box"/>
    <property type="match status" value="1"/>
</dbReference>
<dbReference type="EMBL" id="KV748546">
    <property type="protein sequence ID" value="OCL14692.1"/>
    <property type="molecule type" value="Genomic_DNA"/>
</dbReference>
<proteinExistence type="predicted"/>
<dbReference type="Gene3D" id="3.30.40.10">
    <property type="entry name" value="Zinc/RING finger domain, C3HC4 (zinc finger)"/>
    <property type="match status" value="1"/>
</dbReference>
<feature type="domain" description="RING-type" evidence="10">
    <location>
        <begin position="1"/>
        <end position="208"/>
    </location>
</feature>
<evidence type="ECO:0000256" key="3">
    <source>
        <dbReference type="ARBA" id="ARBA00022679"/>
    </source>
</evidence>
<dbReference type="PROSITE" id="PS51873">
    <property type="entry name" value="TRIAD"/>
    <property type="match status" value="1"/>
</dbReference>
<evidence type="ECO:0000256" key="4">
    <source>
        <dbReference type="ARBA" id="ARBA00022723"/>
    </source>
</evidence>
<dbReference type="InterPro" id="IPR031127">
    <property type="entry name" value="E3_UB_ligase_RBR"/>
</dbReference>
<evidence type="ECO:0000256" key="9">
    <source>
        <dbReference type="SAM" id="MobiDB-lite"/>
    </source>
</evidence>
<dbReference type="Gene3D" id="1.20.120.1750">
    <property type="match status" value="1"/>
</dbReference>
<feature type="compositionally biased region" description="Basic and acidic residues" evidence="9">
    <location>
        <begin position="250"/>
        <end position="292"/>
    </location>
</feature>
<dbReference type="InterPro" id="IPR013083">
    <property type="entry name" value="Znf_RING/FYVE/PHD"/>
</dbReference>
<keyword evidence="4" id="KW-0479">Metal-binding</keyword>
<protein>
    <recommendedName>
        <fullName evidence="2">RBR-type E3 ubiquitin transferase</fullName>
        <ecNumber evidence="2">2.3.2.31</ecNumber>
    </recommendedName>
</protein>
<evidence type="ECO:0000256" key="2">
    <source>
        <dbReference type="ARBA" id="ARBA00012251"/>
    </source>
</evidence>
<dbReference type="AlphaFoldDB" id="A0A8E2FCK3"/>
<dbReference type="GO" id="GO:0016567">
    <property type="term" value="P:protein ubiquitination"/>
    <property type="evidence" value="ECO:0007669"/>
    <property type="project" value="InterPro"/>
</dbReference>
<evidence type="ECO:0000256" key="1">
    <source>
        <dbReference type="ARBA" id="ARBA00001798"/>
    </source>
</evidence>
<comment type="catalytic activity">
    <reaction evidence="1">
        <text>[E2 ubiquitin-conjugating enzyme]-S-ubiquitinyl-L-cysteine + [acceptor protein]-L-lysine = [E2 ubiquitin-conjugating enzyme]-L-cysteine + [acceptor protein]-N(6)-ubiquitinyl-L-lysine.</text>
        <dbReference type="EC" id="2.3.2.31"/>
    </reaction>
</comment>
<feature type="compositionally biased region" description="Basic and acidic residues" evidence="9">
    <location>
        <begin position="352"/>
        <end position="362"/>
    </location>
</feature>
<dbReference type="CDD" id="cd22584">
    <property type="entry name" value="Rcat_RBR_unk"/>
    <property type="match status" value="1"/>
</dbReference>
<evidence type="ECO:0000259" key="10">
    <source>
        <dbReference type="PROSITE" id="PS51873"/>
    </source>
</evidence>
<dbReference type="InterPro" id="IPR044066">
    <property type="entry name" value="TRIAD_supradom"/>
</dbReference>
<gene>
    <name evidence="11" type="ORF">AOQ84DRAFT_220353</name>
</gene>
<dbReference type="GO" id="GO:0061630">
    <property type="term" value="F:ubiquitin protein ligase activity"/>
    <property type="evidence" value="ECO:0007669"/>
    <property type="project" value="UniProtKB-EC"/>
</dbReference>
<evidence type="ECO:0000256" key="6">
    <source>
        <dbReference type="ARBA" id="ARBA00022771"/>
    </source>
</evidence>
<sequence>MATCVICGDEEKQDAPLRRTACGDHYMCDACLEQTFSLALRDESHYPPRCCDDETSFLMVDEYLEYLPGDVVWNYQIKEIEYSIHSRFRTYCGNPSCARFIHPDQYQHDSLTTAPCNSCTSVTCVKCKALVDSNVAAHECIVPEADRKFEIVVREENYQRCVNCGITIELSEACNHISCDCGTEFCYICGKEWEGIHECPHYGRPEYDEEGYNQDGFHRETRLNREGRTRAEEMENGRFDEDGFDEEGFDRDGFDTDGMDRDGYDQNGFDEHGFDRQGYDAEGLDRDRLPRMSEEDREIARILQMIQDAETGWAQPLDEGGNEDDGQEDEQDDSGDDDSQSQQGDQEVDREETEREQERDIDLGEQADEGNQGEANDRSAATGGDDNIKGRADVDVRDDSVVKDESRSY</sequence>
<organism evidence="11 12">
    <name type="scientific">Glonium stellatum</name>
    <dbReference type="NCBI Taxonomy" id="574774"/>
    <lineage>
        <taxon>Eukaryota</taxon>
        <taxon>Fungi</taxon>
        <taxon>Dikarya</taxon>
        <taxon>Ascomycota</taxon>
        <taxon>Pezizomycotina</taxon>
        <taxon>Dothideomycetes</taxon>
        <taxon>Pleosporomycetidae</taxon>
        <taxon>Gloniales</taxon>
        <taxon>Gloniaceae</taxon>
        <taxon>Glonium</taxon>
    </lineage>
</organism>
<dbReference type="EC" id="2.3.2.31" evidence="2"/>
<keyword evidence="8" id="KW-0862">Zinc</keyword>
<dbReference type="PANTHER" id="PTHR11685">
    <property type="entry name" value="RBR FAMILY RING FINGER AND IBR DOMAIN-CONTAINING"/>
    <property type="match status" value="1"/>
</dbReference>
<keyword evidence="7" id="KW-0833">Ubl conjugation pathway</keyword>
<keyword evidence="6" id="KW-0863">Zinc-finger</keyword>
<keyword evidence="12" id="KW-1185">Reference proteome</keyword>
<dbReference type="GO" id="GO:0008270">
    <property type="term" value="F:zinc ion binding"/>
    <property type="evidence" value="ECO:0007669"/>
    <property type="project" value="UniProtKB-KW"/>
</dbReference>
<keyword evidence="3" id="KW-0808">Transferase</keyword>
<feature type="compositionally biased region" description="Basic and acidic residues" evidence="9">
    <location>
        <begin position="386"/>
        <end position="409"/>
    </location>
</feature>